<name>A0A090QXB4_9GAMM</name>
<dbReference type="Proteomes" id="UP000029227">
    <property type="component" value="Unassembled WGS sequence"/>
</dbReference>
<feature type="domain" description="TipAS antibiotic-recognition" evidence="2">
    <location>
        <begin position="3"/>
        <end position="43"/>
    </location>
</feature>
<dbReference type="Pfam" id="PF07739">
    <property type="entry name" value="TipAS"/>
    <property type="match status" value="1"/>
</dbReference>
<sequence length="50" mass="5801">MITQTNYVDMSEEQAEIYENLRQRADALSNPDSDEAQEIAEEYPDDTVFD</sequence>
<dbReference type="InterPro" id="IPR012925">
    <property type="entry name" value="TipAS_dom"/>
</dbReference>
<proteinExistence type="predicted"/>
<organism evidence="3 4">
    <name type="scientific">Photobacterium aphoticum</name>
    <dbReference type="NCBI Taxonomy" id="754436"/>
    <lineage>
        <taxon>Bacteria</taxon>
        <taxon>Pseudomonadati</taxon>
        <taxon>Pseudomonadota</taxon>
        <taxon>Gammaproteobacteria</taxon>
        <taxon>Vibrionales</taxon>
        <taxon>Vibrionaceae</taxon>
        <taxon>Photobacterium</taxon>
    </lineage>
</organism>
<protein>
    <recommendedName>
        <fullName evidence="2">TipAS antibiotic-recognition domain-containing protein</fullName>
    </recommendedName>
</protein>
<dbReference type="STRING" id="754436.JCM19237_240"/>
<comment type="caution">
    <text evidence="3">The sequence shown here is derived from an EMBL/GenBank/DDBJ whole genome shotgun (WGS) entry which is preliminary data.</text>
</comment>
<dbReference type="AlphaFoldDB" id="A0A090QXB4"/>
<feature type="region of interest" description="Disordered" evidence="1">
    <location>
        <begin position="25"/>
        <end position="50"/>
    </location>
</feature>
<evidence type="ECO:0000259" key="2">
    <source>
        <dbReference type="Pfam" id="PF07739"/>
    </source>
</evidence>
<gene>
    <name evidence="3" type="ORF">JCM19237_240</name>
</gene>
<accession>A0A090QXB4</accession>
<dbReference type="EMBL" id="BBMN01000020">
    <property type="protein sequence ID" value="GAL07860.1"/>
    <property type="molecule type" value="Genomic_DNA"/>
</dbReference>
<feature type="compositionally biased region" description="Acidic residues" evidence="1">
    <location>
        <begin position="32"/>
        <end position="50"/>
    </location>
</feature>
<reference evidence="3 4" key="1">
    <citation type="journal article" date="2014" name="Genome Announc.">
        <title>Draft Genome Sequences of Two Vibrionaceae Species, Vibrio ponticus C121 and Photobacterium aphoticum C119, Isolated as Coral Reef Microbiota.</title>
        <authorList>
            <person name="Al-saari N."/>
            <person name="Meirelles P.M."/>
            <person name="Mino S."/>
            <person name="Suda W."/>
            <person name="Oshima K."/>
            <person name="Hattori M."/>
            <person name="Ohkuma M."/>
            <person name="Thompson F.L."/>
            <person name="Gomez-Gil B."/>
            <person name="Sawabe T."/>
            <person name="Sawabe T."/>
        </authorList>
    </citation>
    <scope>NUCLEOTIDE SEQUENCE [LARGE SCALE GENOMIC DNA]</scope>
    <source>
        <strain evidence="3 4">JCM 19237</strain>
    </source>
</reference>
<evidence type="ECO:0000313" key="3">
    <source>
        <dbReference type="EMBL" id="GAL07860.1"/>
    </source>
</evidence>
<evidence type="ECO:0000256" key="1">
    <source>
        <dbReference type="SAM" id="MobiDB-lite"/>
    </source>
</evidence>
<evidence type="ECO:0000313" key="4">
    <source>
        <dbReference type="Proteomes" id="UP000029227"/>
    </source>
</evidence>